<comment type="caution">
    <text evidence="2">The sequence shown here is derived from an EMBL/GenBank/DDBJ whole genome shotgun (WGS) entry which is preliminary data.</text>
</comment>
<proteinExistence type="predicted"/>
<protein>
    <submittedName>
        <fullName evidence="2">Uncharacterized protein</fullName>
    </submittedName>
</protein>
<dbReference type="EMBL" id="JANIIK010000113">
    <property type="protein sequence ID" value="KAJ3592323.1"/>
    <property type="molecule type" value="Genomic_DNA"/>
</dbReference>
<gene>
    <name evidence="2" type="ORF">NHX12_007450</name>
</gene>
<evidence type="ECO:0000256" key="1">
    <source>
        <dbReference type="SAM" id="MobiDB-lite"/>
    </source>
</evidence>
<dbReference type="Proteomes" id="UP001148018">
    <property type="component" value="Unassembled WGS sequence"/>
</dbReference>
<organism evidence="2 3">
    <name type="scientific">Muraenolepis orangiensis</name>
    <name type="common">Patagonian moray cod</name>
    <dbReference type="NCBI Taxonomy" id="630683"/>
    <lineage>
        <taxon>Eukaryota</taxon>
        <taxon>Metazoa</taxon>
        <taxon>Chordata</taxon>
        <taxon>Craniata</taxon>
        <taxon>Vertebrata</taxon>
        <taxon>Euteleostomi</taxon>
        <taxon>Actinopterygii</taxon>
        <taxon>Neopterygii</taxon>
        <taxon>Teleostei</taxon>
        <taxon>Neoteleostei</taxon>
        <taxon>Acanthomorphata</taxon>
        <taxon>Zeiogadaria</taxon>
        <taxon>Gadariae</taxon>
        <taxon>Gadiformes</taxon>
        <taxon>Muraenolepidoidei</taxon>
        <taxon>Muraenolepididae</taxon>
        <taxon>Muraenolepis</taxon>
    </lineage>
</organism>
<accession>A0A9Q0DRM1</accession>
<evidence type="ECO:0000313" key="3">
    <source>
        <dbReference type="Proteomes" id="UP001148018"/>
    </source>
</evidence>
<dbReference type="AlphaFoldDB" id="A0A9Q0DRM1"/>
<evidence type="ECO:0000313" key="2">
    <source>
        <dbReference type="EMBL" id="KAJ3592323.1"/>
    </source>
</evidence>
<sequence>MRRSYSVAPESSRVLTRISPGRATGGNTAPKSNQLEMELEEGFQQASPLVWFLCAAVDTCAYRHSLRHSEVKEVKESAAEAVFLREIHYFLLGETFLLSPAGNLNKERQTLTRGHRASPQALYVEPAGGGGGGGSESQCQSTVTRTKKPLKALPSQLDVDKHRAAMRHAQLLQRAGP</sequence>
<reference evidence="2" key="1">
    <citation type="submission" date="2022-07" db="EMBL/GenBank/DDBJ databases">
        <title>Chromosome-level genome of Muraenolepis orangiensis.</title>
        <authorList>
            <person name="Kim J."/>
        </authorList>
    </citation>
    <scope>NUCLEOTIDE SEQUENCE</scope>
    <source>
        <strain evidence="2">KU_S4_2022</strain>
        <tissue evidence="2">Muscle</tissue>
    </source>
</reference>
<name>A0A9Q0DRM1_9TELE</name>
<feature type="region of interest" description="Disordered" evidence="1">
    <location>
        <begin position="1"/>
        <end position="29"/>
    </location>
</feature>
<keyword evidence="3" id="KW-1185">Reference proteome</keyword>
<feature type="region of interest" description="Disordered" evidence="1">
    <location>
        <begin position="124"/>
        <end position="152"/>
    </location>
</feature>